<organism evidence="1 2">
    <name type="scientific">Bacteroides stercorirosoris</name>
    <dbReference type="NCBI Taxonomy" id="871324"/>
    <lineage>
        <taxon>Bacteria</taxon>
        <taxon>Pseudomonadati</taxon>
        <taxon>Bacteroidota</taxon>
        <taxon>Bacteroidia</taxon>
        <taxon>Bacteroidales</taxon>
        <taxon>Bacteroidaceae</taxon>
        <taxon>Bacteroides</taxon>
    </lineage>
</organism>
<name>A0A1M6JZ75_9BACE</name>
<evidence type="ECO:0000313" key="2">
    <source>
        <dbReference type="Proteomes" id="UP000184192"/>
    </source>
</evidence>
<dbReference type="EMBL" id="FQZN01000033">
    <property type="protein sequence ID" value="SHJ52004.1"/>
    <property type="molecule type" value="Genomic_DNA"/>
</dbReference>
<dbReference type="Proteomes" id="UP000184192">
    <property type="component" value="Unassembled WGS sequence"/>
</dbReference>
<gene>
    <name evidence="1" type="ORF">SAMN05444350_13326</name>
</gene>
<protein>
    <submittedName>
        <fullName evidence="1">Uncharacterized protein</fullName>
    </submittedName>
</protein>
<keyword evidence="2" id="KW-1185">Reference proteome</keyword>
<sequence length="49" mass="5521">MNRNPVSRVADSTRSCRRLGAVMSPTRECLVGDTGKPGYRIEIEEENRI</sequence>
<reference evidence="2" key="1">
    <citation type="submission" date="2016-11" db="EMBL/GenBank/DDBJ databases">
        <authorList>
            <person name="Varghese N."/>
            <person name="Submissions S."/>
        </authorList>
    </citation>
    <scope>NUCLEOTIDE SEQUENCE [LARGE SCALE GENOMIC DNA]</scope>
    <source>
        <strain evidence="2">DSM 26884</strain>
    </source>
</reference>
<proteinExistence type="predicted"/>
<dbReference type="AlphaFoldDB" id="A0A1M6JZ75"/>
<evidence type="ECO:0000313" key="1">
    <source>
        <dbReference type="EMBL" id="SHJ52004.1"/>
    </source>
</evidence>
<accession>A0A1M6JZ75</accession>